<keyword evidence="3" id="KW-0805">Transcription regulation</keyword>
<accession>A0AAD7X8X9</accession>
<keyword evidence="6" id="KW-0539">Nucleus</keyword>
<dbReference type="EMBL" id="JAPEVG010000232">
    <property type="protein sequence ID" value="KAJ8473185.1"/>
    <property type="molecule type" value="Genomic_DNA"/>
</dbReference>
<dbReference type="GO" id="GO:0048188">
    <property type="term" value="C:Set1C/COMPASS complex"/>
    <property type="evidence" value="ECO:0007669"/>
    <property type="project" value="TreeGrafter"/>
</dbReference>
<dbReference type="PANTHER" id="PTHR19861:SF0">
    <property type="entry name" value="WD REPEAT-CONTAINING PROTEIN 82"/>
    <property type="match status" value="1"/>
</dbReference>
<dbReference type="GO" id="GO:0003682">
    <property type="term" value="F:chromatin binding"/>
    <property type="evidence" value="ECO:0007669"/>
    <property type="project" value="TreeGrafter"/>
</dbReference>
<organism evidence="9 10">
    <name type="scientific">Trametes cubensis</name>
    <dbReference type="NCBI Taxonomy" id="1111947"/>
    <lineage>
        <taxon>Eukaryota</taxon>
        <taxon>Fungi</taxon>
        <taxon>Dikarya</taxon>
        <taxon>Basidiomycota</taxon>
        <taxon>Agaricomycotina</taxon>
        <taxon>Agaricomycetes</taxon>
        <taxon>Polyporales</taxon>
        <taxon>Polyporaceae</taxon>
        <taxon>Trametes</taxon>
    </lineage>
</organism>
<dbReference type="PANTHER" id="PTHR19861">
    <property type="entry name" value="WD40 REPEAT PROTEIN SWD2"/>
    <property type="match status" value="1"/>
</dbReference>
<comment type="subcellular location">
    <subcellularLocation>
        <location evidence="1">Nucleus</location>
    </subcellularLocation>
</comment>
<sequence>MPPPTTTPSNEPSQPLVLSPALMSKLKPARIFKNAVDTPTPPSPGSASPRASQLGQRHISGISFDDRGDQIITAAEDETFRLYNCKSGKRVPPSCRTLARGIDPILARQVKILYSKKYGVDLPRFTHKNTAILHASTKEDDTIRYHSLHDNKYLQYFKGHKGRVVSLEMSPVDDGFMSGSFDKTVRLWDLRSPTCRGLLNLPAPPVVAYDASGLVFAVGVNQYSRILLYDQANFDKAPFLTITLEDPTLSRISFPPRAIYMTSLSFSSNGKYLLVGCSGDAHYVMDAYEGHLLAKLEGHTGLERRRLDIPRNIEPSRGCSGEEVSWTPDSKFVVSGSLDGKIYVWDTQNLPEKKDQPIDLKAPPLCLPPIAVLEGHPGLSRCVKFNPRFAMMCSAGAELAFWLPDQSGDPEEVAKELLKRK</sequence>
<evidence type="ECO:0000256" key="3">
    <source>
        <dbReference type="ARBA" id="ARBA00022472"/>
    </source>
</evidence>
<dbReference type="PROSITE" id="PS00678">
    <property type="entry name" value="WD_REPEATS_1"/>
    <property type="match status" value="1"/>
</dbReference>
<dbReference type="InterPro" id="IPR020472">
    <property type="entry name" value="WD40_PAC1"/>
</dbReference>
<reference evidence="9" key="1">
    <citation type="submission" date="2022-11" db="EMBL/GenBank/DDBJ databases">
        <title>Genome Sequence of Cubamyces cubensis.</title>
        <authorList>
            <person name="Buettner E."/>
        </authorList>
    </citation>
    <scope>NUCLEOTIDE SEQUENCE</scope>
    <source>
        <strain evidence="9">MPL-01</strain>
    </source>
</reference>
<feature type="repeat" description="WD" evidence="7">
    <location>
        <begin position="157"/>
        <end position="192"/>
    </location>
</feature>
<evidence type="ECO:0000256" key="4">
    <source>
        <dbReference type="ARBA" id="ARBA00022574"/>
    </source>
</evidence>
<keyword evidence="3" id="KW-0804">Transcription</keyword>
<dbReference type="Proteomes" id="UP001215151">
    <property type="component" value="Unassembled WGS sequence"/>
</dbReference>
<evidence type="ECO:0000256" key="5">
    <source>
        <dbReference type="ARBA" id="ARBA00022737"/>
    </source>
</evidence>
<dbReference type="PROSITE" id="PS50082">
    <property type="entry name" value="WD_REPEATS_2"/>
    <property type="match status" value="2"/>
</dbReference>
<dbReference type="InterPro" id="IPR036322">
    <property type="entry name" value="WD40_repeat_dom_sf"/>
</dbReference>
<dbReference type="PRINTS" id="PR00320">
    <property type="entry name" value="GPROTEINBRPT"/>
</dbReference>
<evidence type="ECO:0000256" key="6">
    <source>
        <dbReference type="ARBA" id="ARBA00023242"/>
    </source>
</evidence>
<keyword evidence="3" id="KW-0806">Transcription termination</keyword>
<keyword evidence="5" id="KW-0677">Repeat</keyword>
<gene>
    <name evidence="9" type="ORF">ONZ51_g8041</name>
</gene>
<feature type="repeat" description="WD" evidence="7">
    <location>
        <begin position="324"/>
        <end position="349"/>
    </location>
</feature>
<evidence type="ECO:0000256" key="7">
    <source>
        <dbReference type="PROSITE-ProRule" id="PRU00221"/>
    </source>
</evidence>
<evidence type="ECO:0000313" key="9">
    <source>
        <dbReference type="EMBL" id="KAJ8473185.1"/>
    </source>
</evidence>
<dbReference type="GO" id="GO:0006353">
    <property type="term" value="P:DNA-templated transcription termination"/>
    <property type="evidence" value="ECO:0007669"/>
    <property type="project" value="UniProtKB-KW"/>
</dbReference>
<dbReference type="Gene3D" id="2.130.10.10">
    <property type="entry name" value="YVTN repeat-like/Quinoprotein amine dehydrogenase"/>
    <property type="match status" value="2"/>
</dbReference>
<dbReference type="SUPFAM" id="SSF50978">
    <property type="entry name" value="WD40 repeat-like"/>
    <property type="match status" value="1"/>
</dbReference>
<keyword evidence="4 7" id="KW-0853">WD repeat</keyword>
<evidence type="ECO:0000256" key="8">
    <source>
        <dbReference type="SAM" id="MobiDB-lite"/>
    </source>
</evidence>
<proteinExistence type="inferred from homology"/>
<evidence type="ECO:0008006" key="11">
    <source>
        <dbReference type="Google" id="ProtNLM"/>
    </source>
</evidence>
<evidence type="ECO:0000313" key="10">
    <source>
        <dbReference type="Proteomes" id="UP001215151"/>
    </source>
</evidence>
<evidence type="ECO:0000256" key="1">
    <source>
        <dbReference type="ARBA" id="ARBA00004123"/>
    </source>
</evidence>
<evidence type="ECO:0000256" key="2">
    <source>
        <dbReference type="ARBA" id="ARBA00005616"/>
    </source>
</evidence>
<dbReference type="SMART" id="SM00320">
    <property type="entry name" value="WD40"/>
    <property type="match status" value="4"/>
</dbReference>
<protein>
    <recommendedName>
        <fullName evidence="11">WD40 repeat-like protein</fullName>
    </recommendedName>
</protein>
<dbReference type="InterPro" id="IPR019775">
    <property type="entry name" value="WD40_repeat_CS"/>
</dbReference>
<dbReference type="InterPro" id="IPR015943">
    <property type="entry name" value="WD40/YVTN_repeat-like_dom_sf"/>
</dbReference>
<comment type="caution">
    <text evidence="9">The sequence shown here is derived from an EMBL/GenBank/DDBJ whole genome shotgun (WGS) entry which is preliminary data.</text>
</comment>
<dbReference type="PROSITE" id="PS50294">
    <property type="entry name" value="WD_REPEATS_REGION"/>
    <property type="match status" value="1"/>
</dbReference>
<feature type="region of interest" description="Disordered" evidence="8">
    <location>
        <begin position="30"/>
        <end position="55"/>
    </location>
</feature>
<dbReference type="Pfam" id="PF00400">
    <property type="entry name" value="WD40"/>
    <property type="match status" value="2"/>
</dbReference>
<name>A0AAD7X8X9_9APHY</name>
<dbReference type="AlphaFoldDB" id="A0AAD7X8X9"/>
<dbReference type="InterPro" id="IPR037867">
    <property type="entry name" value="Swd2/WDR82"/>
</dbReference>
<dbReference type="InterPro" id="IPR001680">
    <property type="entry name" value="WD40_rpt"/>
</dbReference>
<keyword evidence="10" id="KW-1185">Reference proteome</keyword>
<comment type="similarity">
    <text evidence="2">Belongs to the WD repeat SWD2 family.</text>
</comment>